<dbReference type="AlphaFoldDB" id="A0A975YKJ4"/>
<gene>
    <name evidence="9" type="ORF">KO353_06390</name>
</gene>
<keyword evidence="4 7" id="KW-0812">Transmembrane</keyword>
<sequence>MSPELASLFLFGGFILLIALGLPLVFALGSVAIIGTYFLWGPQALAMVGLRTFSAANSFVLIAVPLFIFMGCMLERSGIATDLYDMMYKWMGGVRGGLAAGTVLICGIFAAMVGVSGASTVTMGLVALPSMLARGYDRRLSVGCIAAGGALGVLIPPSVLMIVLGLYANVSIGALFLGGIPAGVLLMVLFIAYITVAATLRPELAPALPRGERAAWRERLVALKAVVLPIALIVLVIGSIVSGAATPTEAAGVGAFGAMVCAAVQRRLTVTAVTESARITLRLSCMVIWIVFAASIFTALYTAVGAQAMVRNALTALPGGRWGVIIGMQAIWFLLGCLLDPIGIMIITVPLFFPLARSLGFDPVWFGVLFVVNMEMAYLTPPFGFNLFYMRGVAPPSVSMADIYRGVIPFVAMQALGLALMMVFPGIITALPRAVL</sequence>
<feature type="transmembrane region" description="Helical" evidence="7">
    <location>
        <begin position="140"/>
        <end position="168"/>
    </location>
</feature>
<proteinExistence type="inferred from homology"/>
<dbReference type="PIRSF" id="PIRSF006066">
    <property type="entry name" value="HI0050"/>
    <property type="match status" value="1"/>
</dbReference>
<feature type="transmembrane region" description="Helical" evidence="7">
    <location>
        <begin position="174"/>
        <end position="200"/>
    </location>
</feature>
<feature type="transmembrane region" description="Helical" evidence="7">
    <location>
        <begin position="221"/>
        <end position="244"/>
    </location>
</feature>
<dbReference type="PANTHER" id="PTHR33362:SF7">
    <property type="entry name" value="SLL1103 PROTEIN"/>
    <property type="match status" value="1"/>
</dbReference>
<keyword evidence="3 7" id="KW-0997">Cell inner membrane</keyword>
<dbReference type="GO" id="GO:0022857">
    <property type="term" value="F:transmembrane transporter activity"/>
    <property type="evidence" value="ECO:0007669"/>
    <property type="project" value="UniProtKB-UniRule"/>
</dbReference>
<evidence type="ECO:0000313" key="9">
    <source>
        <dbReference type="EMBL" id="QXM25825.1"/>
    </source>
</evidence>
<evidence type="ECO:0000256" key="5">
    <source>
        <dbReference type="ARBA" id="ARBA00022989"/>
    </source>
</evidence>
<comment type="subcellular location">
    <subcellularLocation>
        <location evidence="1 7">Cell inner membrane</location>
        <topology evidence="1 7">Multi-pass membrane protein</topology>
    </subcellularLocation>
</comment>
<evidence type="ECO:0000259" key="8">
    <source>
        <dbReference type="Pfam" id="PF06808"/>
    </source>
</evidence>
<name>A0A975YKJ4_9PROT</name>
<organism evidence="9 10">
    <name type="scientific">Elioraea tepida</name>
    <dbReference type="NCBI Taxonomy" id="2843330"/>
    <lineage>
        <taxon>Bacteria</taxon>
        <taxon>Pseudomonadati</taxon>
        <taxon>Pseudomonadota</taxon>
        <taxon>Alphaproteobacteria</taxon>
        <taxon>Acetobacterales</taxon>
        <taxon>Elioraeaceae</taxon>
        <taxon>Elioraea</taxon>
    </lineage>
</organism>
<dbReference type="InterPro" id="IPR010656">
    <property type="entry name" value="DctM"/>
</dbReference>
<comment type="caution">
    <text evidence="7">Lacks conserved residue(s) required for the propagation of feature annotation.</text>
</comment>
<reference evidence="9" key="1">
    <citation type="submission" date="2021-06" db="EMBL/GenBank/DDBJ databases">
        <title>Elioraea tepida, sp. nov., a moderately thermophilic aerobic anoxygenic phototrophic bacterium isolated from an alkaline siliceous hot spring mat community in Yellowstone National Park, WY, USA.</title>
        <authorList>
            <person name="Saini M.K."/>
            <person name="Yoshida S."/>
            <person name="Sebastian A."/>
            <person name="Hirose S."/>
            <person name="Hara E."/>
            <person name="Tamaki H."/>
            <person name="Soulier N.T."/>
            <person name="Albert I."/>
            <person name="Hanada S."/>
            <person name="Bryant D.A."/>
            <person name="Tank M."/>
        </authorList>
    </citation>
    <scope>NUCLEOTIDE SEQUENCE</scope>
    <source>
        <strain evidence="9">MS-P2</strain>
    </source>
</reference>
<feature type="transmembrane region" description="Helical" evidence="7">
    <location>
        <begin position="403"/>
        <end position="431"/>
    </location>
</feature>
<dbReference type="GO" id="GO:0005886">
    <property type="term" value="C:plasma membrane"/>
    <property type="evidence" value="ECO:0007669"/>
    <property type="project" value="UniProtKB-SubCell"/>
</dbReference>
<comment type="function">
    <text evidence="7">Part of the tripartite ATP-independent periplasmic (TRAP) transport system.</text>
</comment>
<keyword evidence="2" id="KW-1003">Cell membrane</keyword>
<dbReference type="Proteomes" id="UP000694001">
    <property type="component" value="Chromosome"/>
</dbReference>
<protein>
    <recommendedName>
        <fullName evidence="7">TRAP transporter large permease protein</fullName>
    </recommendedName>
</protein>
<evidence type="ECO:0000256" key="6">
    <source>
        <dbReference type="ARBA" id="ARBA00023136"/>
    </source>
</evidence>
<accession>A0A975YKJ4</accession>
<evidence type="ECO:0000256" key="2">
    <source>
        <dbReference type="ARBA" id="ARBA00022475"/>
    </source>
</evidence>
<feature type="transmembrane region" description="Helical" evidence="7">
    <location>
        <begin position="59"/>
        <end position="79"/>
    </location>
</feature>
<evidence type="ECO:0000256" key="1">
    <source>
        <dbReference type="ARBA" id="ARBA00004429"/>
    </source>
</evidence>
<evidence type="ECO:0000256" key="7">
    <source>
        <dbReference type="RuleBase" id="RU369079"/>
    </source>
</evidence>
<keyword evidence="10" id="KW-1185">Reference proteome</keyword>
<feature type="transmembrane region" description="Helical" evidence="7">
    <location>
        <begin position="364"/>
        <end position="383"/>
    </location>
</feature>
<comment type="similarity">
    <text evidence="7">Belongs to the TRAP transporter large permease family.</text>
</comment>
<keyword evidence="7" id="KW-0813">Transport</keyword>
<evidence type="ECO:0000256" key="3">
    <source>
        <dbReference type="ARBA" id="ARBA00022519"/>
    </source>
</evidence>
<dbReference type="NCBIfam" id="TIGR00786">
    <property type="entry name" value="dctM"/>
    <property type="match status" value="1"/>
</dbReference>
<feature type="transmembrane region" description="Helical" evidence="7">
    <location>
        <begin position="280"/>
        <end position="304"/>
    </location>
</feature>
<evidence type="ECO:0000313" key="10">
    <source>
        <dbReference type="Proteomes" id="UP000694001"/>
    </source>
</evidence>
<comment type="subunit">
    <text evidence="7">The complex comprises the extracytoplasmic solute receptor protein and the two transmembrane proteins.</text>
</comment>
<keyword evidence="6 7" id="KW-0472">Membrane</keyword>
<feature type="transmembrane region" description="Helical" evidence="7">
    <location>
        <begin position="99"/>
        <end position="128"/>
    </location>
</feature>
<feature type="transmembrane region" description="Helical" evidence="7">
    <location>
        <begin position="6"/>
        <end position="39"/>
    </location>
</feature>
<feature type="domain" description="TRAP C4-dicarboxylate transport system permease DctM subunit" evidence="8">
    <location>
        <begin position="11"/>
        <end position="427"/>
    </location>
</feature>
<dbReference type="KEGG" id="elio:KO353_06390"/>
<evidence type="ECO:0000256" key="4">
    <source>
        <dbReference type="ARBA" id="ARBA00022692"/>
    </source>
</evidence>
<dbReference type="PANTHER" id="PTHR33362">
    <property type="entry name" value="SIALIC ACID TRAP TRANSPORTER PERMEASE PROTEIN SIAT-RELATED"/>
    <property type="match status" value="1"/>
</dbReference>
<dbReference type="RefSeq" id="WP_218286877.1">
    <property type="nucleotide sequence ID" value="NZ_CP076448.1"/>
</dbReference>
<dbReference type="EMBL" id="CP076448">
    <property type="protein sequence ID" value="QXM25825.1"/>
    <property type="molecule type" value="Genomic_DNA"/>
</dbReference>
<dbReference type="Pfam" id="PF06808">
    <property type="entry name" value="DctM"/>
    <property type="match status" value="1"/>
</dbReference>
<feature type="transmembrane region" description="Helical" evidence="7">
    <location>
        <begin position="324"/>
        <end position="352"/>
    </location>
</feature>
<keyword evidence="5 7" id="KW-1133">Transmembrane helix</keyword>
<dbReference type="InterPro" id="IPR004681">
    <property type="entry name" value="TRAP_DctM"/>
</dbReference>